<comment type="caution">
    <text evidence="1">The sequence shown here is derived from an EMBL/GenBank/DDBJ whole genome shotgun (WGS) entry which is preliminary data.</text>
</comment>
<name>A0ACC2XMW9_9TREE</name>
<dbReference type="EMBL" id="JASBWV010000009">
    <property type="protein sequence ID" value="KAJ9124709.1"/>
    <property type="molecule type" value="Genomic_DNA"/>
</dbReference>
<dbReference type="Proteomes" id="UP001234202">
    <property type="component" value="Unassembled WGS sequence"/>
</dbReference>
<proteinExistence type="predicted"/>
<organism evidence="1 2">
    <name type="scientific">Naganishia onofrii</name>
    <dbReference type="NCBI Taxonomy" id="1851511"/>
    <lineage>
        <taxon>Eukaryota</taxon>
        <taxon>Fungi</taxon>
        <taxon>Dikarya</taxon>
        <taxon>Basidiomycota</taxon>
        <taxon>Agaricomycotina</taxon>
        <taxon>Tremellomycetes</taxon>
        <taxon>Filobasidiales</taxon>
        <taxon>Filobasidiaceae</taxon>
        <taxon>Naganishia</taxon>
    </lineage>
</organism>
<accession>A0ACC2XMW9</accession>
<protein>
    <submittedName>
        <fullName evidence="1">Uncharacterized protein</fullName>
    </submittedName>
</protein>
<sequence>MSTSVAHLNSIATGPSGTSSTTSTNQFSTTASVSTDANGQPQGAGSHMGGLGEATEPLMRFLLDGRHTNFFATLYASEAVCLGLFRLLPPIPRQLVMSLLWSSTNLRAKDLKVLIKQSAHAPNAEFEQRLSPLVSLGILALVPHRGVQYVHMHPGFRHSLRNALANGYVSQSTNLT</sequence>
<reference evidence="1" key="1">
    <citation type="submission" date="2023-04" db="EMBL/GenBank/DDBJ databases">
        <title>Draft Genome sequencing of Naganishia species isolated from polar environments using Oxford Nanopore Technology.</title>
        <authorList>
            <person name="Leo P."/>
            <person name="Venkateswaran K."/>
        </authorList>
    </citation>
    <scope>NUCLEOTIDE SEQUENCE</scope>
    <source>
        <strain evidence="1">DBVPG 5303</strain>
    </source>
</reference>
<keyword evidence="2" id="KW-1185">Reference proteome</keyword>
<evidence type="ECO:0000313" key="1">
    <source>
        <dbReference type="EMBL" id="KAJ9124709.1"/>
    </source>
</evidence>
<evidence type="ECO:0000313" key="2">
    <source>
        <dbReference type="Proteomes" id="UP001234202"/>
    </source>
</evidence>
<gene>
    <name evidence="1" type="ORF">QFC24_003076</name>
</gene>